<gene>
    <name evidence="1" type="ORF">D1H98_06095</name>
</gene>
<dbReference type="AlphaFoldDB" id="A0A3A6VCN3"/>
<name>A0A3A6VCN3_LEGPN</name>
<protein>
    <submittedName>
        <fullName evidence="1">Uncharacterized protein</fullName>
    </submittedName>
</protein>
<evidence type="ECO:0000313" key="2">
    <source>
        <dbReference type="Proteomes" id="UP000277145"/>
    </source>
</evidence>
<reference evidence="1 2" key="1">
    <citation type="submission" date="2018-08" db="EMBL/GenBank/DDBJ databases">
        <title>Genome Sequences of Legionella pneumophila subsp. pneumophila Isolates, Recovered from a Drinking Water System in a Large Builging.</title>
        <authorList>
            <person name="Gomez-Alvarez V."/>
            <person name="Boczek L."/>
            <person name="King D."/>
            <person name="Pemberton A."/>
            <person name="Pfaller S."/>
            <person name="Rodgers M."/>
            <person name="Santodomingo J."/>
            <person name="Revetta R."/>
        </authorList>
    </citation>
    <scope>NUCLEOTIDE SEQUENCE [LARGE SCALE GENOMIC DNA]</scope>
    <source>
        <strain evidence="1 2">L01C.1</strain>
    </source>
</reference>
<organism evidence="1 2">
    <name type="scientific">Legionella pneumophila subsp. pneumophila</name>
    <dbReference type="NCBI Taxonomy" id="91891"/>
    <lineage>
        <taxon>Bacteria</taxon>
        <taxon>Pseudomonadati</taxon>
        <taxon>Pseudomonadota</taxon>
        <taxon>Gammaproteobacteria</taxon>
        <taxon>Legionellales</taxon>
        <taxon>Legionellaceae</taxon>
        <taxon>Legionella</taxon>
    </lineage>
</organism>
<dbReference type="RefSeq" id="WP_021437211.1">
    <property type="nucleotide sequence ID" value="NZ_CP021281.1"/>
</dbReference>
<comment type="caution">
    <text evidence="1">The sequence shown here is derived from an EMBL/GenBank/DDBJ whole genome shotgun (WGS) entry which is preliminary data.</text>
</comment>
<dbReference type="EMBL" id="QWDR01000001">
    <property type="protein sequence ID" value="RJY34359.1"/>
    <property type="molecule type" value="Genomic_DNA"/>
</dbReference>
<accession>A0A3A6VCN3</accession>
<evidence type="ECO:0000313" key="1">
    <source>
        <dbReference type="EMBL" id="RJY34359.1"/>
    </source>
</evidence>
<proteinExistence type="predicted"/>
<dbReference type="Proteomes" id="UP000277145">
    <property type="component" value="Unassembled WGS sequence"/>
</dbReference>
<sequence>MLKAIGTHFNNIKHYDELYYLDQIKHGFPIGFSLATKINENYVIYSIASHQSCAFTRELFSTHQEDFPSQYLILTSH</sequence>